<protein>
    <submittedName>
        <fullName evidence="5">Ankyrin repeat domain-containing protein</fullName>
    </submittedName>
</protein>
<feature type="repeat" description="ANK" evidence="3">
    <location>
        <begin position="92"/>
        <end position="124"/>
    </location>
</feature>
<feature type="repeat" description="ANK" evidence="3">
    <location>
        <begin position="59"/>
        <end position="91"/>
    </location>
</feature>
<keyword evidence="6" id="KW-1185">Reference proteome</keyword>
<dbReference type="SMART" id="SM00248">
    <property type="entry name" value="ANK"/>
    <property type="match status" value="2"/>
</dbReference>
<dbReference type="AlphaFoldDB" id="A0A7K1TB89"/>
<comment type="caution">
    <text evidence="5">The sequence shown here is derived from an EMBL/GenBank/DDBJ whole genome shotgun (WGS) entry which is preliminary data.</text>
</comment>
<sequence>MKRAILFIITLSCFTFTCFAQAPSKELATAILKNNAPAAETLLTAGANPNASIEIVPGFPTTYLITAAANGSLDLVKLLLKHKAQVNQPDGFKATALMAAAGKGNKAIVELLLANGADAKAKDDDGKDALALAKEGGSAETVALLAQKLH</sequence>
<evidence type="ECO:0000313" key="6">
    <source>
        <dbReference type="Proteomes" id="UP000441336"/>
    </source>
</evidence>
<dbReference type="InterPro" id="IPR002110">
    <property type="entry name" value="Ankyrin_rpt"/>
</dbReference>
<dbReference type="SUPFAM" id="SSF48403">
    <property type="entry name" value="Ankyrin repeat"/>
    <property type="match status" value="1"/>
</dbReference>
<dbReference type="Gene3D" id="1.25.40.20">
    <property type="entry name" value="Ankyrin repeat-containing domain"/>
    <property type="match status" value="1"/>
</dbReference>
<evidence type="ECO:0000256" key="4">
    <source>
        <dbReference type="SAM" id="SignalP"/>
    </source>
</evidence>
<feature type="signal peptide" evidence="4">
    <location>
        <begin position="1"/>
        <end position="20"/>
    </location>
</feature>
<accession>A0A7K1TB89</accession>
<dbReference type="EMBL" id="WQKZ01000001">
    <property type="protein sequence ID" value="MVN75643.1"/>
    <property type="molecule type" value="Genomic_DNA"/>
</dbReference>
<gene>
    <name evidence="5" type="ORF">GO988_04820</name>
</gene>
<dbReference type="InterPro" id="IPR050745">
    <property type="entry name" value="Multifunctional_regulatory"/>
</dbReference>
<name>A0A7K1TB89_9BACT</name>
<keyword evidence="1" id="KW-0677">Repeat</keyword>
<dbReference type="PANTHER" id="PTHR24189">
    <property type="entry name" value="MYOTROPHIN"/>
    <property type="match status" value="1"/>
</dbReference>
<dbReference type="RefSeq" id="WP_157562365.1">
    <property type="nucleotide sequence ID" value="NZ_WQKZ01000001.1"/>
</dbReference>
<dbReference type="Proteomes" id="UP000441336">
    <property type="component" value="Unassembled WGS sequence"/>
</dbReference>
<dbReference type="PROSITE" id="PS50088">
    <property type="entry name" value="ANK_REPEAT"/>
    <property type="match status" value="2"/>
</dbReference>
<evidence type="ECO:0000256" key="3">
    <source>
        <dbReference type="PROSITE-ProRule" id="PRU00023"/>
    </source>
</evidence>
<keyword evidence="2 3" id="KW-0040">ANK repeat</keyword>
<dbReference type="PROSITE" id="PS50297">
    <property type="entry name" value="ANK_REP_REGION"/>
    <property type="match status" value="1"/>
</dbReference>
<feature type="chain" id="PRO_5029876748" evidence="4">
    <location>
        <begin position="21"/>
        <end position="150"/>
    </location>
</feature>
<dbReference type="PANTHER" id="PTHR24189:SF50">
    <property type="entry name" value="ANKYRIN REPEAT AND SOCS BOX PROTEIN 2"/>
    <property type="match status" value="1"/>
</dbReference>
<evidence type="ECO:0000313" key="5">
    <source>
        <dbReference type="EMBL" id="MVN75643.1"/>
    </source>
</evidence>
<proteinExistence type="predicted"/>
<keyword evidence="4" id="KW-0732">Signal</keyword>
<reference evidence="5 6" key="1">
    <citation type="submission" date="2019-12" db="EMBL/GenBank/DDBJ databases">
        <title>Hymenobacter sp. HMF4947 Genome sequencing and assembly.</title>
        <authorList>
            <person name="Kang H."/>
            <person name="Cha I."/>
            <person name="Kim H."/>
            <person name="Joh K."/>
        </authorList>
    </citation>
    <scope>NUCLEOTIDE SEQUENCE [LARGE SCALE GENOMIC DNA]</scope>
    <source>
        <strain evidence="5 6">HMF4947</strain>
    </source>
</reference>
<evidence type="ECO:0000256" key="2">
    <source>
        <dbReference type="ARBA" id="ARBA00023043"/>
    </source>
</evidence>
<organism evidence="5 6">
    <name type="scientific">Hymenobacter ginkgonis</name>
    <dbReference type="NCBI Taxonomy" id="2682976"/>
    <lineage>
        <taxon>Bacteria</taxon>
        <taxon>Pseudomonadati</taxon>
        <taxon>Bacteroidota</taxon>
        <taxon>Cytophagia</taxon>
        <taxon>Cytophagales</taxon>
        <taxon>Hymenobacteraceae</taxon>
        <taxon>Hymenobacter</taxon>
    </lineage>
</organism>
<dbReference type="Pfam" id="PF12796">
    <property type="entry name" value="Ank_2"/>
    <property type="match status" value="1"/>
</dbReference>
<evidence type="ECO:0000256" key="1">
    <source>
        <dbReference type="ARBA" id="ARBA00022737"/>
    </source>
</evidence>
<dbReference type="InterPro" id="IPR036770">
    <property type="entry name" value="Ankyrin_rpt-contain_sf"/>
</dbReference>